<keyword evidence="1" id="KW-1133">Transmembrane helix</keyword>
<keyword evidence="1" id="KW-0812">Transmembrane</keyword>
<feature type="transmembrane region" description="Helical" evidence="1">
    <location>
        <begin position="105"/>
        <end position="124"/>
    </location>
</feature>
<sequence length="179" mass="20469">MNELNIDLSHILFIIWKIFLRNETFMRLSVSSGLVRCASIMPSHLTLLRKVAQYYFECAEDLCSIKIKSSTSDIRMRMIFRQGTLSPAPASVAGYGGHIILLQKLLINTNAISILIISSLLLLLSQICKKKKKFVNFKPLLLKHYISMDRFMLFRKANLINTINVDGFFFCFTSSPLLN</sequence>
<protein>
    <submittedName>
        <fullName evidence="2">Uncharacterized protein</fullName>
    </submittedName>
</protein>
<keyword evidence="3" id="KW-1185">Reference proteome</keyword>
<proteinExistence type="predicted"/>
<dbReference type="EnsemblMetazoa" id="GMOY009675.R1556">
    <property type="protein sequence ID" value="GMOY009675.P1556"/>
    <property type="gene ID" value="GMOY009675"/>
</dbReference>
<keyword evidence="1" id="KW-0472">Membrane</keyword>
<reference evidence="2" key="1">
    <citation type="submission" date="2025-05" db="UniProtKB">
        <authorList>
            <consortium name="EnsemblMetazoa"/>
        </authorList>
    </citation>
    <scope>IDENTIFICATION</scope>
    <source>
        <strain evidence="2">Yale</strain>
    </source>
</reference>
<dbReference type="Proteomes" id="UP000092444">
    <property type="component" value="Unassembled WGS sequence"/>
</dbReference>
<accession>A0ABK9N7T9</accession>
<name>A0ABK9N7T9_GLOMM</name>
<dbReference type="EMBL" id="CCAG010000296">
    <property type="status" value="NOT_ANNOTATED_CDS"/>
    <property type="molecule type" value="Genomic_DNA"/>
</dbReference>
<evidence type="ECO:0000313" key="2">
    <source>
        <dbReference type="EnsemblMetazoa" id="GMOY009675.P1556"/>
    </source>
</evidence>
<organism evidence="2 3">
    <name type="scientific">Glossina morsitans morsitans</name>
    <name type="common">Savannah tsetse fly</name>
    <dbReference type="NCBI Taxonomy" id="37546"/>
    <lineage>
        <taxon>Eukaryota</taxon>
        <taxon>Metazoa</taxon>
        <taxon>Ecdysozoa</taxon>
        <taxon>Arthropoda</taxon>
        <taxon>Hexapoda</taxon>
        <taxon>Insecta</taxon>
        <taxon>Pterygota</taxon>
        <taxon>Neoptera</taxon>
        <taxon>Endopterygota</taxon>
        <taxon>Diptera</taxon>
        <taxon>Brachycera</taxon>
        <taxon>Muscomorpha</taxon>
        <taxon>Hippoboscoidea</taxon>
        <taxon>Glossinidae</taxon>
        <taxon>Glossina</taxon>
    </lineage>
</organism>
<evidence type="ECO:0000256" key="1">
    <source>
        <dbReference type="SAM" id="Phobius"/>
    </source>
</evidence>
<evidence type="ECO:0000313" key="3">
    <source>
        <dbReference type="Proteomes" id="UP000092444"/>
    </source>
</evidence>